<keyword evidence="1" id="KW-0805">Transcription regulation</keyword>
<name>A0ABY2FMY7_9ACTN</name>
<evidence type="ECO:0000256" key="3">
    <source>
        <dbReference type="ARBA" id="ARBA00023163"/>
    </source>
</evidence>
<organism evidence="5 6">
    <name type="scientific">Kribbella pratensis</name>
    <dbReference type="NCBI Taxonomy" id="2512112"/>
    <lineage>
        <taxon>Bacteria</taxon>
        <taxon>Bacillati</taxon>
        <taxon>Actinomycetota</taxon>
        <taxon>Actinomycetes</taxon>
        <taxon>Propionibacteriales</taxon>
        <taxon>Kribbellaceae</taxon>
        <taxon>Kribbella</taxon>
    </lineage>
</organism>
<keyword evidence="6" id="KW-1185">Reference proteome</keyword>
<dbReference type="InterPro" id="IPR036388">
    <property type="entry name" value="WH-like_DNA-bd_sf"/>
</dbReference>
<dbReference type="Gene3D" id="1.10.10.10">
    <property type="entry name" value="Winged helix-like DNA-binding domain superfamily/Winged helix DNA-binding domain"/>
    <property type="match status" value="1"/>
</dbReference>
<dbReference type="InterPro" id="IPR002577">
    <property type="entry name" value="HTH_HxlR"/>
</dbReference>
<dbReference type="PROSITE" id="PS51118">
    <property type="entry name" value="HTH_HXLR"/>
    <property type="match status" value="1"/>
</dbReference>
<feature type="domain" description="HTH hxlR-type" evidence="4">
    <location>
        <begin position="12"/>
        <end position="110"/>
    </location>
</feature>
<dbReference type="SUPFAM" id="SSF46785">
    <property type="entry name" value="Winged helix' DNA-binding domain"/>
    <property type="match status" value="1"/>
</dbReference>
<reference evidence="5 6" key="1">
    <citation type="submission" date="2019-03" db="EMBL/GenBank/DDBJ databases">
        <title>Genomic Encyclopedia of Type Strains, Phase III (KMG-III): the genomes of soil and plant-associated and newly described type strains.</title>
        <authorList>
            <person name="Whitman W."/>
        </authorList>
    </citation>
    <scope>NUCLEOTIDE SEQUENCE [LARGE SCALE GENOMIC DNA]</scope>
    <source>
        <strain evidence="5 6">VKMAc-2574</strain>
    </source>
</reference>
<dbReference type="EMBL" id="SODU01000001">
    <property type="protein sequence ID" value="TDW94506.1"/>
    <property type="molecule type" value="Genomic_DNA"/>
</dbReference>
<accession>A0ABY2FMY7</accession>
<evidence type="ECO:0000259" key="4">
    <source>
        <dbReference type="PROSITE" id="PS51118"/>
    </source>
</evidence>
<dbReference type="PANTHER" id="PTHR33204:SF18">
    <property type="entry name" value="TRANSCRIPTIONAL REGULATORY PROTEIN"/>
    <property type="match status" value="1"/>
</dbReference>
<protein>
    <submittedName>
        <fullName evidence="5">HxlR family transcriptional regulator</fullName>
    </submittedName>
</protein>
<sequence>MDAMLLPANKTCPIAGALAVLGQKWNLLLLREAFVGSTRFAEFQRIGIPTATLGARLEVLVEAGLLERQAYQEEGERTREEYRLTQAGRDALPILAALAQWGETHLDLGARPKVGFVSVSSGSSAHLEFVDENGKLVKADNVRVERAA</sequence>
<comment type="caution">
    <text evidence="5">The sequence shown here is derived from an EMBL/GenBank/DDBJ whole genome shotgun (WGS) entry which is preliminary data.</text>
</comment>
<keyword evidence="2" id="KW-0238">DNA-binding</keyword>
<evidence type="ECO:0000256" key="2">
    <source>
        <dbReference type="ARBA" id="ARBA00023125"/>
    </source>
</evidence>
<evidence type="ECO:0000313" key="5">
    <source>
        <dbReference type="EMBL" id="TDW94506.1"/>
    </source>
</evidence>
<dbReference type="Pfam" id="PF01638">
    <property type="entry name" value="HxlR"/>
    <property type="match status" value="1"/>
</dbReference>
<dbReference type="RefSeq" id="WP_134127767.1">
    <property type="nucleotide sequence ID" value="NZ_SODU01000001.1"/>
</dbReference>
<dbReference type="InterPro" id="IPR036390">
    <property type="entry name" value="WH_DNA-bd_sf"/>
</dbReference>
<keyword evidence="3" id="KW-0804">Transcription</keyword>
<evidence type="ECO:0000313" key="6">
    <source>
        <dbReference type="Proteomes" id="UP000295060"/>
    </source>
</evidence>
<dbReference type="PANTHER" id="PTHR33204">
    <property type="entry name" value="TRANSCRIPTIONAL REGULATOR, MARR FAMILY"/>
    <property type="match status" value="1"/>
</dbReference>
<evidence type="ECO:0000256" key="1">
    <source>
        <dbReference type="ARBA" id="ARBA00023015"/>
    </source>
</evidence>
<proteinExistence type="predicted"/>
<gene>
    <name evidence="5" type="ORF">EV137_1821</name>
</gene>
<dbReference type="Proteomes" id="UP000295060">
    <property type="component" value="Unassembled WGS sequence"/>
</dbReference>